<organism evidence="2 3">
    <name type="scientific">Pontibaca methylaminivorans</name>
    <dbReference type="NCBI Taxonomy" id="515897"/>
    <lineage>
        <taxon>Bacteria</taxon>
        <taxon>Pseudomonadati</taxon>
        <taxon>Pseudomonadota</taxon>
        <taxon>Alphaproteobacteria</taxon>
        <taxon>Rhodobacterales</taxon>
        <taxon>Roseobacteraceae</taxon>
        <taxon>Pontibaca</taxon>
    </lineage>
</organism>
<dbReference type="EMBL" id="FTPS01000001">
    <property type="protein sequence ID" value="SIT78091.1"/>
    <property type="molecule type" value="Genomic_DNA"/>
</dbReference>
<feature type="domain" description="Glycosyl transferase family 1" evidence="1">
    <location>
        <begin position="213"/>
        <end position="360"/>
    </location>
</feature>
<keyword evidence="2" id="KW-0808">Transferase</keyword>
<evidence type="ECO:0000313" key="3">
    <source>
        <dbReference type="Proteomes" id="UP000192455"/>
    </source>
</evidence>
<dbReference type="Pfam" id="PF00534">
    <property type="entry name" value="Glycos_transf_1"/>
    <property type="match status" value="1"/>
</dbReference>
<proteinExistence type="predicted"/>
<dbReference type="SUPFAM" id="SSF53756">
    <property type="entry name" value="UDP-Glycosyltransferase/glycogen phosphorylase"/>
    <property type="match status" value="1"/>
</dbReference>
<sequence>MPKIFYTAGPGDAFQSFNEWKAGRRDLINSHVGYSRQVMDACARHDAEALITCSHHRTADQSHDGISLVYRPDLSEGKSGLGFYRSFREKAKANMRDALDFGADLVIVGEDNIPMLYEPLRRRGITVVQALHSRLWQEGRPLRIMQRLRLHDFRKSYASGSTPVLSASHAVTAQVEQLAGKGRTPILEFLPLYEQEHYGGLPPADTSCDVLNIAFIGRIEADKGALDLIAIADALRSMKEAVRFQICGVGGAFDQMVAMAQEAGLGDQFVFHGWCDRSKLRQVLTSCQISIVPTRPEFMEGFNQVVIESALAGRPPVASDACPAVAYAGDAVEVVQAGDLQGYVAAIAALARDKERLARRIAACAGIGQRFTDDGNSFGAALNEIFAAQREKRPVHDRRIALSEPAP</sequence>
<dbReference type="Proteomes" id="UP000192455">
    <property type="component" value="Unassembled WGS sequence"/>
</dbReference>
<dbReference type="CDD" id="cd03801">
    <property type="entry name" value="GT4_PimA-like"/>
    <property type="match status" value="1"/>
</dbReference>
<protein>
    <submittedName>
        <fullName evidence="2">Glycosyltransferase involved in cell wall bisynthesis</fullName>
    </submittedName>
</protein>
<keyword evidence="3" id="KW-1185">Reference proteome</keyword>
<reference evidence="2 3" key="1">
    <citation type="submission" date="2017-01" db="EMBL/GenBank/DDBJ databases">
        <authorList>
            <person name="Mah S.A."/>
            <person name="Swanson W.J."/>
            <person name="Moy G.W."/>
            <person name="Vacquier V.D."/>
        </authorList>
    </citation>
    <scope>NUCLEOTIDE SEQUENCE [LARGE SCALE GENOMIC DNA]</scope>
    <source>
        <strain evidence="2 3">DSM 21219</strain>
    </source>
</reference>
<evidence type="ECO:0000259" key="1">
    <source>
        <dbReference type="Pfam" id="PF00534"/>
    </source>
</evidence>
<accession>A0A1R3WIW0</accession>
<dbReference type="AlphaFoldDB" id="A0A1R3WIW0"/>
<dbReference type="STRING" id="515897.SAMN05421849_0892"/>
<dbReference type="GO" id="GO:0016757">
    <property type="term" value="F:glycosyltransferase activity"/>
    <property type="evidence" value="ECO:0007669"/>
    <property type="project" value="InterPro"/>
</dbReference>
<dbReference type="Gene3D" id="3.40.50.2000">
    <property type="entry name" value="Glycogen Phosphorylase B"/>
    <property type="match status" value="1"/>
</dbReference>
<dbReference type="PANTHER" id="PTHR12526">
    <property type="entry name" value="GLYCOSYLTRANSFERASE"/>
    <property type="match status" value="1"/>
</dbReference>
<evidence type="ECO:0000313" key="2">
    <source>
        <dbReference type="EMBL" id="SIT78091.1"/>
    </source>
</evidence>
<dbReference type="InterPro" id="IPR001296">
    <property type="entry name" value="Glyco_trans_1"/>
</dbReference>
<name>A0A1R3WIW0_9RHOB</name>
<gene>
    <name evidence="2" type="ORF">SAMN05421849_0892</name>
</gene>